<sequence>MSLSFSLHSHILSLYCQPDEFNYADDVCRRQLLNSPSCIGKDRKTKADEITLYRYCFEQRRRREWSFTSEINH</sequence>
<gene>
    <name evidence="1" type="ORF">PROFUN_01906</name>
</gene>
<reference evidence="1 2" key="1">
    <citation type="journal article" date="2018" name="Genome Biol. Evol.">
        <title>Multiple Roots of Fruiting Body Formation in Amoebozoa.</title>
        <authorList>
            <person name="Hillmann F."/>
            <person name="Forbes G."/>
            <person name="Novohradska S."/>
            <person name="Ferling I."/>
            <person name="Riege K."/>
            <person name="Groth M."/>
            <person name="Westermann M."/>
            <person name="Marz M."/>
            <person name="Spaller T."/>
            <person name="Winckler T."/>
            <person name="Schaap P."/>
            <person name="Glockner G."/>
        </authorList>
    </citation>
    <scope>NUCLEOTIDE SEQUENCE [LARGE SCALE GENOMIC DNA]</scope>
    <source>
        <strain evidence="1 2">Jena</strain>
    </source>
</reference>
<evidence type="ECO:0000313" key="2">
    <source>
        <dbReference type="Proteomes" id="UP000241769"/>
    </source>
</evidence>
<dbReference type="AlphaFoldDB" id="A0A2P6NZ02"/>
<evidence type="ECO:0000313" key="1">
    <source>
        <dbReference type="EMBL" id="PRP89186.1"/>
    </source>
</evidence>
<accession>A0A2P6NZ02</accession>
<organism evidence="1 2">
    <name type="scientific">Planoprotostelium fungivorum</name>
    <dbReference type="NCBI Taxonomy" id="1890364"/>
    <lineage>
        <taxon>Eukaryota</taxon>
        <taxon>Amoebozoa</taxon>
        <taxon>Evosea</taxon>
        <taxon>Variosea</taxon>
        <taxon>Cavosteliida</taxon>
        <taxon>Cavosteliaceae</taxon>
        <taxon>Planoprotostelium</taxon>
    </lineage>
</organism>
<proteinExistence type="predicted"/>
<keyword evidence="2" id="KW-1185">Reference proteome</keyword>
<protein>
    <submittedName>
        <fullName evidence="1">Uncharacterized protein</fullName>
    </submittedName>
</protein>
<comment type="caution">
    <text evidence="1">The sequence shown here is derived from an EMBL/GenBank/DDBJ whole genome shotgun (WGS) entry which is preliminary data.</text>
</comment>
<dbReference type="InParanoid" id="A0A2P6NZ02"/>
<dbReference type="Proteomes" id="UP000241769">
    <property type="component" value="Unassembled WGS sequence"/>
</dbReference>
<name>A0A2P6NZ02_9EUKA</name>
<dbReference type="EMBL" id="MDYQ01000005">
    <property type="protein sequence ID" value="PRP89186.1"/>
    <property type="molecule type" value="Genomic_DNA"/>
</dbReference>